<dbReference type="AlphaFoldDB" id="A0A0A9A8Q2"/>
<reference evidence="1" key="2">
    <citation type="journal article" date="2015" name="Data Brief">
        <title>Shoot transcriptome of the giant reed, Arundo donax.</title>
        <authorList>
            <person name="Barrero R.A."/>
            <person name="Guerrero F.D."/>
            <person name="Moolhuijzen P."/>
            <person name="Goolsby J.A."/>
            <person name="Tidwell J."/>
            <person name="Bellgard S.E."/>
            <person name="Bellgard M.I."/>
        </authorList>
    </citation>
    <scope>NUCLEOTIDE SEQUENCE</scope>
    <source>
        <tissue evidence="1">Shoot tissue taken approximately 20 cm above the soil surface</tissue>
    </source>
</reference>
<reference evidence="1" key="1">
    <citation type="submission" date="2014-09" db="EMBL/GenBank/DDBJ databases">
        <authorList>
            <person name="Magalhaes I.L.F."/>
            <person name="Oliveira U."/>
            <person name="Santos F.R."/>
            <person name="Vidigal T.H.D.A."/>
            <person name="Brescovit A.D."/>
            <person name="Santos A.J."/>
        </authorList>
    </citation>
    <scope>NUCLEOTIDE SEQUENCE</scope>
    <source>
        <tissue evidence="1">Shoot tissue taken approximately 20 cm above the soil surface</tissue>
    </source>
</reference>
<dbReference type="EMBL" id="GBRH01251577">
    <property type="protein sequence ID" value="JAD46318.1"/>
    <property type="molecule type" value="Transcribed_RNA"/>
</dbReference>
<organism evidence="1">
    <name type="scientific">Arundo donax</name>
    <name type="common">Giant reed</name>
    <name type="synonym">Donax arundinaceus</name>
    <dbReference type="NCBI Taxonomy" id="35708"/>
    <lineage>
        <taxon>Eukaryota</taxon>
        <taxon>Viridiplantae</taxon>
        <taxon>Streptophyta</taxon>
        <taxon>Embryophyta</taxon>
        <taxon>Tracheophyta</taxon>
        <taxon>Spermatophyta</taxon>
        <taxon>Magnoliopsida</taxon>
        <taxon>Liliopsida</taxon>
        <taxon>Poales</taxon>
        <taxon>Poaceae</taxon>
        <taxon>PACMAD clade</taxon>
        <taxon>Arundinoideae</taxon>
        <taxon>Arundineae</taxon>
        <taxon>Arundo</taxon>
    </lineage>
</organism>
<protein>
    <submittedName>
        <fullName evidence="1">Uncharacterized protein</fullName>
    </submittedName>
</protein>
<proteinExistence type="predicted"/>
<sequence length="69" mass="7703">MMRYGDCGDDHCDGCYGDEDDDDYCVLLKGLSGATDLELIARPEVVCLHFCLLLMLFAIPRISCTCIHQ</sequence>
<name>A0A0A9A8Q2_ARUDO</name>
<evidence type="ECO:0000313" key="1">
    <source>
        <dbReference type="EMBL" id="JAD46318.1"/>
    </source>
</evidence>
<accession>A0A0A9A8Q2</accession>